<sequence length="71" mass="8309">MPKIKNISSTIQELEQKKEYLLSLSPVIPTWNTNYQPLFKEIHQGLLKKVNEKIEKHYVIINICSNKKVSV</sequence>
<proteinExistence type="predicted"/>
<dbReference type="EMBL" id="JAUCFG010000002">
    <property type="protein sequence ID" value="MDM5441076.1"/>
    <property type="molecule type" value="Genomic_DNA"/>
</dbReference>
<gene>
    <name evidence="1" type="ORF">QUG02_23805</name>
</gene>
<comment type="caution">
    <text evidence="1">The sequence shown here is derived from an EMBL/GenBank/DDBJ whole genome shotgun (WGS) entry which is preliminary data.</text>
</comment>
<protein>
    <submittedName>
        <fullName evidence="1">Carbonic anhydrase</fullName>
    </submittedName>
</protein>
<organism evidence="1 2">
    <name type="scientific">Bacillus hominis</name>
    <dbReference type="NCBI Taxonomy" id="2817478"/>
    <lineage>
        <taxon>Bacteria</taxon>
        <taxon>Bacillati</taxon>
        <taxon>Bacillota</taxon>
        <taxon>Bacilli</taxon>
        <taxon>Bacillales</taxon>
        <taxon>Bacillaceae</taxon>
        <taxon>Bacillus</taxon>
        <taxon>Bacillus cereus group</taxon>
    </lineage>
</organism>
<reference evidence="1 2" key="1">
    <citation type="submission" date="2023-06" db="EMBL/GenBank/DDBJ databases">
        <title>Comparative genomics of Bacillaceae isolates and their secondary metabolite potential.</title>
        <authorList>
            <person name="Song L."/>
            <person name="Nielsen L.J."/>
            <person name="Mohite O."/>
            <person name="Xu X."/>
            <person name="Weber T."/>
            <person name="Kovacs A.T."/>
        </authorList>
    </citation>
    <scope>NUCLEOTIDE SEQUENCE [LARGE SCALE GENOMIC DNA]</scope>
    <source>
        <strain evidence="1 2">DX2.1</strain>
    </source>
</reference>
<keyword evidence="2" id="KW-1185">Reference proteome</keyword>
<dbReference type="Proteomes" id="UP001224139">
    <property type="component" value="Unassembled WGS sequence"/>
</dbReference>
<accession>A0ABT7RDR0</accession>
<evidence type="ECO:0000313" key="1">
    <source>
        <dbReference type="EMBL" id="MDM5441076.1"/>
    </source>
</evidence>
<name>A0ABT7RDR0_9BACI</name>
<evidence type="ECO:0000313" key="2">
    <source>
        <dbReference type="Proteomes" id="UP001224139"/>
    </source>
</evidence>
<dbReference type="RefSeq" id="WP_289360664.1">
    <property type="nucleotide sequence ID" value="NZ_JAUCFG010000002.1"/>
</dbReference>